<reference evidence="2 3" key="1">
    <citation type="submission" date="2024-09" db="EMBL/GenBank/DDBJ databases">
        <authorList>
            <person name="Sun Q."/>
            <person name="Mori K."/>
        </authorList>
    </citation>
    <scope>NUCLEOTIDE SEQUENCE [LARGE SCALE GENOMIC DNA]</scope>
    <source>
        <strain evidence="2 3">CCM 7792</strain>
    </source>
</reference>
<protein>
    <submittedName>
        <fullName evidence="2">Uncharacterized protein</fullName>
    </submittedName>
</protein>
<accession>A0ABV6FB01</accession>
<evidence type="ECO:0000256" key="1">
    <source>
        <dbReference type="SAM" id="MobiDB-lite"/>
    </source>
</evidence>
<keyword evidence="3" id="KW-1185">Reference proteome</keyword>
<gene>
    <name evidence="2" type="ORF">ACFFJK_02275</name>
</gene>
<dbReference type="Proteomes" id="UP001589773">
    <property type="component" value="Unassembled WGS sequence"/>
</dbReference>
<feature type="region of interest" description="Disordered" evidence="1">
    <location>
        <begin position="1"/>
        <end position="76"/>
    </location>
</feature>
<dbReference type="EMBL" id="JBHLWP010000003">
    <property type="protein sequence ID" value="MFC0250703.1"/>
    <property type="molecule type" value="Genomic_DNA"/>
</dbReference>
<evidence type="ECO:0000313" key="2">
    <source>
        <dbReference type="EMBL" id="MFC0250703.1"/>
    </source>
</evidence>
<proteinExistence type="predicted"/>
<feature type="compositionally biased region" description="Low complexity" evidence="1">
    <location>
        <begin position="1"/>
        <end position="21"/>
    </location>
</feature>
<dbReference type="RefSeq" id="WP_379677469.1">
    <property type="nucleotide sequence ID" value="NZ_JBHLWP010000003.1"/>
</dbReference>
<name>A0ABV6FB01_9BURK</name>
<organism evidence="2 3">
    <name type="scientific">Massilia consociata</name>
    <dbReference type="NCBI Taxonomy" id="760117"/>
    <lineage>
        <taxon>Bacteria</taxon>
        <taxon>Pseudomonadati</taxon>
        <taxon>Pseudomonadota</taxon>
        <taxon>Betaproteobacteria</taxon>
        <taxon>Burkholderiales</taxon>
        <taxon>Oxalobacteraceae</taxon>
        <taxon>Telluria group</taxon>
        <taxon>Massilia</taxon>
    </lineage>
</organism>
<comment type="caution">
    <text evidence="2">The sequence shown here is derived from an EMBL/GenBank/DDBJ whole genome shotgun (WGS) entry which is preliminary data.</text>
</comment>
<sequence length="108" mass="11286">MNSVSASSRPAIIAPSAIDRPAAADRDIAGQQAEPEGADQHAGSQEADYLVDAQALQGGNQDAGEHQEEEDFPQEGEGMLLLHGCCARKKVNSAAIVACVQRSRGASW</sequence>
<evidence type="ECO:0000313" key="3">
    <source>
        <dbReference type="Proteomes" id="UP001589773"/>
    </source>
</evidence>